<dbReference type="Gene3D" id="3.90.1580.10">
    <property type="entry name" value="paralog of FGE (formylglycine-generating enzyme)"/>
    <property type="match status" value="1"/>
</dbReference>
<dbReference type="AlphaFoldDB" id="F4KY93"/>
<dbReference type="InterPro" id="IPR009003">
    <property type="entry name" value="Peptidase_S1_PA"/>
</dbReference>
<dbReference type="Pfam" id="PF03781">
    <property type="entry name" value="FGE-sulfatase"/>
    <property type="match status" value="1"/>
</dbReference>
<gene>
    <name evidence="3" type="ordered locus">Halhy_0446</name>
</gene>
<dbReference type="eggNOG" id="COG0265">
    <property type="taxonomic scope" value="Bacteria"/>
</dbReference>
<protein>
    <submittedName>
        <fullName evidence="3">Sulphatase-modifying factor protein</fullName>
    </submittedName>
</protein>
<reference evidence="3 4" key="1">
    <citation type="journal article" date="2011" name="Stand. Genomic Sci.">
        <title>Complete genome sequence of Haliscomenobacter hydrossis type strain (O).</title>
        <authorList>
            <consortium name="US DOE Joint Genome Institute (JGI-PGF)"/>
            <person name="Daligault H."/>
            <person name="Lapidus A."/>
            <person name="Zeytun A."/>
            <person name="Nolan M."/>
            <person name="Lucas S."/>
            <person name="Del Rio T.G."/>
            <person name="Tice H."/>
            <person name="Cheng J.F."/>
            <person name="Tapia R."/>
            <person name="Han C."/>
            <person name="Goodwin L."/>
            <person name="Pitluck S."/>
            <person name="Liolios K."/>
            <person name="Pagani I."/>
            <person name="Ivanova N."/>
            <person name="Huntemann M."/>
            <person name="Mavromatis K."/>
            <person name="Mikhailova N."/>
            <person name="Pati A."/>
            <person name="Chen A."/>
            <person name="Palaniappan K."/>
            <person name="Land M."/>
            <person name="Hauser L."/>
            <person name="Brambilla E.M."/>
            <person name="Rohde M."/>
            <person name="Verbarg S."/>
            <person name="Goker M."/>
            <person name="Bristow J."/>
            <person name="Eisen J.A."/>
            <person name="Markowitz V."/>
            <person name="Hugenholtz P."/>
            <person name="Kyrpides N.C."/>
            <person name="Klenk H.P."/>
            <person name="Woyke T."/>
        </authorList>
    </citation>
    <scope>NUCLEOTIDE SEQUENCE [LARGE SCALE GENOMIC DNA]</scope>
    <source>
        <strain evidence="4">ATCC 27775 / DSM 1100 / LMG 10767 / O</strain>
    </source>
</reference>
<keyword evidence="1" id="KW-0732">Signal</keyword>
<dbReference type="SUPFAM" id="SSF50494">
    <property type="entry name" value="Trypsin-like serine proteases"/>
    <property type="match status" value="1"/>
</dbReference>
<proteinExistence type="predicted"/>
<dbReference type="GO" id="GO:0120147">
    <property type="term" value="F:formylglycine-generating oxidase activity"/>
    <property type="evidence" value="ECO:0007669"/>
    <property type="project" value="TreeGrafter"/>
</dbReference>
<dbReference type="eggNOG" id="COG1262">
    <property type="taxonomic scope" value="Bacteria"/>
</dbReference>
<name>F4KY93_HALH1</name>
<dbReference type="InterPro" id="IPR016187">
    <property type="entry name" value="CTDL_fold"/>
</dbReference>
<feature type="chain" id="PRO_5003310411" evidence="1">
    <location>
        <begin position="28"/>
        <end position="481"/>
    </location>
</feature>
<dbReference type="PANTHER" id="PTHR23150">
    <property type="entry name" value="SULFATASE MODIFYING FACTOR 1, 2"/>
    <property type="match status" value="1"/>
</dbReference>
<feature type="domain" description="Sulfatase-modifying factor enzyme-like" evidence="2">
    <location>
        <begin position="260"/>
        <end position="480"/>
    </location>
</feature>
<reference key="2">
    <citation type="submission" date="2011-04" db="EMBL/GenBank/DDBJ databases">
        <title>Complete sequence of chromosome of Haliscomenobacter hydrossis DSM 1100.</title>
        <authorList>
            <consortium name="US DOE Joint Genome Institute (JGI-PGF)"/>
            <person name="Lucas S."/>
            <person name="Han J."/>
            <person name="Lapidus A."/>
            <person name="Bruce D."/>
            <person name="Goodwin L."/>
            <person name="Pitluck S."/>
            <person name="Peters L."/>
            <person name="Kyrpides N."/>
            <person name="Mavromatis K."/>
            <person name="Ivanova N."/>
            <person name="Ovchinnikova G."/>
            <person name="Pagani I."/>
            <person name="Daligault H."/>
            <person name="Detter J.C."/>
            <person name="Han C."/>
            <person name="Land M."/>
            <person name="Hauser L."/>
            <person name="Markowitz V."/>
            <person name="Cheng J.-F."/>
            <person name="Hugenholtz P."/>
            <person name="Woyke T."/>
            <person name="Wu D."/>
            <person name="Verbarg S."/>
            <person name="Frueling A."/>
            <person name="Brambilla E."/>
            <person name="Klenk H.-P."/>
            <person name="Eisen J.A."/>
        </authorList>
    </citation>
    <scope>NUCLEOTIDE SEQUENCE</scope>
    <source>
        <strain>DSM 1100</strain>
    </source>
</reference>
<evidence type="ECO:0000259" key="2">
    <source>
        <dbReference type="Pfam" id="PF03781"/>
    </source>
</evidence>
<dbReference type="Gene3D" id="2.40.10.120">
    <property type="match status" value="1"/>
</dbReference>
<evidence type="ECO:0000313" key="4">
    <source>
        <dbReference type="Proteomes" id="UP000008461"/>
    </source>
</evidence>
<organism evidence="3 4">
    <name type="scientific">Haliscomenobacter hydrossis (strain ATCC 27775 / DSM 1100 / LMG 10767 / O)</name>
    <dbReference type="NCBI Taxonomy" id="760192"/>
    <lineage>
        <taxon>Bacteria</taxon>
        <taxon>Pseudomonadati</taxon>
        <taxon>Bacteroidota</taxon>
        <taxon>Saprospiria</taxon>
        <taxon>Saprospirales</taxon>
        <taxon>Haliscomenobacteraceae</taxon>
        <taxon>Haliscomenobacter</taxon>
    </lineage>
</organism>
<keyword evidence="4" id="KW-1185">Reference proteome</keyword>
<dbReference type="HOGENOM" id="CLU_563562_0_0_10"/>
<dbReference type="RefSeq" id="WP_013762920.1">
    <property type="nucleotide sequence ID" value="NC_015510.1"/>
</dbReference>
<dbReference type="OrthoDB" id="9768004at2"/>
<dbReference type="Proteomes" id="UP000008461">
    <property type="component" value="Chromosome"/>
</dbReference>
<feature type="signal peptide" evidence="1">
    <location>
        <begin position="1"/>
        <end position="27"/>
    </location>
</feature>
<dbReference type="PANTHER" id="PTHR23150:SF19">
    <property type="entry name" value="FORMYLGLYCINE-GENERATING ENZYME"/>
    <property type="match status" value="1"/>
</dbReference>
<evidence type="ECO:0000256" key="1">
    <source>
        <dbReference type="SAM" id="SignalP"/>
    </source>
</evidence>
<dbReference type="InterPro" id="IPR005532">
    <property type="entry name" value="SUMF_dom"/>
</dbReference>
<evidence type="ECO:0000313" key="3">
    <source>
        <dbReference type="EMBL" id="AEE48356.1"/>
    </source>
</evidence>
<dbReference type="STRING" id="760192.Halhy_0446"/>
<dbReference type="Pfam" id="PF13365">
    <property type="entry name" value="Trypsin_2"/>
    <property type="match status" value="1"/>
</dbReference>
<accession>F4KY93</accession>
<dbReference type="EMBL" id="CP002691">
    <property type="protein sequence ID" value="AEE48356.1"/>
    <property type="molecule type" value="Genomic_DNA"/>
</dbReference>
<sequence length="481" mass="53697">MMQNNPTLTFVTSLACIIFLWVNKASAQNDALTLLTESLKKNVIAIRANFEEDGDEKGFGFIVGEQNNLLYVVTAAHVVRGVDKDKNARSIRLKFYTDLRWYEASFVYHWDKEDLALLELAKPAALTNWRRDCADLQPRIYQKVRFIGQHGNEPNWVDPGLDGNIFQDNDPELNFAIGTIRPGTSGAPLITARGIVGMITKDDMGSSTALKLTQIQKLLSGGGQYSYFGLQGLGASTPPINPSTQNQPVVENAAEEDEYGLIRVKGGTFTMGCTTEQGSDCEGDEKPSHQVTVNDFSIGKHEVTQAQWRAVMGSDPPELDFKGCDQCPVERVSWNDVQEFLRKLNSKTGKQYRLPTEAEWEYAARGGNQSRGYKYAGGNLLIEVAWFTENSDSKTHLVAQKKANELGLYDMSGNVWEWCQDRYGENYSRRAQTNPTGAALGSYRIYRGGGWGFYAGRCRVSFRHRDVPTFRSNGLGFRLAL</sequence>
<dbReference type="SUPFAM" id="SSF56436">
    <property type="entry name" value="C-type lectin-like"/>
    <property type="match status" value="1"/>
</dbReference>
<dbReference type="InterPro" id="IPR042095">
    <property type="entry name" value="SUMF_sf"/>
</dbReference>
<dbReference type="InterPro" id="IPR051043">
    <property type="entry name" value="Sulfatase_Mod_Factor_Kinase"/>
</dbReference>
<dbReference type="KEGG" id="hhy:Halhy_0446"/>